<gene>
    <name evidence="1" type="ORF">RMSM_03595</name>
</gene>
<dbReference type="AlphaFoldDB" id="M5RZY0"/>
<accession>M5RZY0</accession>
<proteinExistence type="predicted"/>
<evidence type="ECO:0000313" key="1">
    <source>
        <dbReference type="EMBL" id="EMI19479.1"/>
    </source>
</evidence>
<sequence length="74" mass="8176">MALLRVRNLNLLSVGRNKAVSGRTRTPGRTNGSHSLVTQSLSKRIMPSYLISRTQPHSGRFGSKVRCGLIQSNR</sequence>
<name>M5RZY0_9BACT</name>
<dbReference type="EMBL" id="ANOG01000516">
    <property type="protein sequence ID" value="EMI19479.1"/>
    <property type="molecule type" value="Genomic_DNA"/>
</dbReference>
<reference evidence="1 2" key="1">
    <citation type="journal article" date="2013" name="Mar. Genomics">
        <title>Expression of sulfatases in Rhodopirellula baltica and the diversity of sulfatases in the genus Rhodopirellula.</title>
        <authorList>
            <person name="Wegner C.E."/>
            <person name="Richter-Heitmann T."/>
            <person name="Klindworth A."/>
            <person name="Klockow C."/>
            <person name="Richter M."/>
            <person name="Achstetter T."/>
            <person name="Glockner F.O."/>
            <person name="Harder J."/>
        </authorList>
    </citation>
    <scope>NUCLEOTIDE SEQUENCE [LARGE SCALE GENOMIC DNA]</scope>
    <source>
        <strain evidence="1 2">SM1</strain>
    </source>
</reference>
<organism evidence="1 2">
    <name type="scientific">Rhodopirellula maiorica SM1</name>
    <dbReference type="NCBI Taxonomy" id="1265738"/>
    <lineage>
        <taxon>Bacteria</taxon>
        <taxon>Pseudomonadati</taxon>
        <taxon>Planctomycetota</taxon>
        <taxon>Planctomycetia</taxon>
        <taxon>Pirellulales</taxon>
        <taxon>Pirellulaceae</taxon>
        <taxon>Novipirellula</taxon>
    </lineage>
</organism>
<keyword evidence="2" id="KW-1185">Reference proteome</keyword>
<dbReference type="PATRIC" id="fig|1265738.3.peg.3600"/>
<dbReference type="Proteomes" id="UP000011991">
    <property type="component" value="Unassembled WGS sequence"/>
</dbReference>
<evidence type="ECO:0000313" key="2">
    <source>
        <dbReference type="Proteomes" id="UP000011991"/>
    </source>
</evidence>
<comment type="caution">
    <text evidence="1">The sequence shown here is derived from an EMBL/GenBank/DDBJ whole genome shotgun (WGS) entry which is preliminary data.</text>
</comment>
<protein>
    <submittedName>
        <fullName evidence="1">Uncharacterized protein</fullName>
    </submittedName>
</protein>